<gene>
    <name evidence="1" type="ORF">ACFQPB_18620</name>
</gene>
<keyword evidence="2" id="KW-1185">Reference proteome</keyword>
<organism evidence="1 2">
    <name type="scientific">Hydrogenophaga atypica</name>
    <dbReference type="NCBI Taxonomy" id="249409"/>
    <lineage>
        <taxon>Bacteria</taxon>
        <taxon>Pseudomonadati</taxon>
        <taxon>Pseudomonadota</taxon>
        <taxon>Betaproteobacteria</taxon>
        <taxon>Burkholderiales</taxon>
        <taxon>Comamonadaceae</taxon>
        <taxon>Hydrogenophaga</taxon>
    </lineage>
</organism>
<dbReference type="Proteomes" id="UP001596501">
    <property type="component" value="Unassembled WGS sequence"/>
</dbReference>
<evidence type="ECO:0000313" key="1">
    <source>
        <dbReference type="EMBL" id="MFC7410877.1"/>
    </source>
</evidence>
<sequence length="79" mass="8442">MTTVIPLVRHAAPTLSTLDTTSPETIRLHGLAENALATALHELRRIDATPATLRLATARATRAGTLLRRACESLNTVEG</sequence>
<accession>A0ABW2QP51</accession>
<dbReference type="EMBL" id="JBHTCA010000020">
    <property type="protein sequence ID" value="MFC7410877.1"/>
    <property type="molecule type" value="Genomic_DNA"/>
</dbReference>
<dbReference type="RefSeq" id="WP_382226462.1">
    <property type="nucleotide sequence ID" value="NZ_JBHTCA010000020.1"/>
</dbReference>
<name>A0ABW2QP51_9BURK</name>
<evidence type="ECO:0000313" key="2">
    <source>
        <dbReference type="Proteomes" id="UP001596501"/>
    </source>
</evidence>
<proteinExistence type="predicted"/>
<protein>
    <submittedName>
        <fullName evidence="1">Uncharacterized protein</fullName>
    </submittedName>
</protein>
<comment type="caution">
    <text evidence="1">The sequence shown here is derived from an EMBL/GenBank/DDBJ whole genome shotgun (WGS) entry which is preliminary data.</text>
</comment>
<reference evidence="2" key="1">
    <citation type="journal article" date="2019" name="Int. J. Syst. Evol. Microbiol.">
        <title>The Global Catalogue of Microorganisms (GCM) 10K type strain sequencing project: providing services to taxonomists for standard genome sequencing and annotation.</title>
        <authorList>
            <consortium name="The Broad Institute Genomics Platform"/>
            <consortium name="The Broad Institute Genome Sequencing Center for Infectious Disease"/>
            <person name="Wu L."/>
            <person name="Ma J."/>
        </authorList>
    </citation>
    <scope>NUCLEOTIDE SEQUENCE [LARGE SCALE GENOMIC DNA]</scope>
    <source>
        <strain evidence="2">CGMCC 1.12371</strain>
    </source>
</reference>